<accession>A0A6I4UQU7</accession>
<dbReference type="InterPro" id="IPR024930">
    <property type="entry name" value="Skp_dom_sf"/>
</dbReference>
<dbReference type="GO" id="GO:0005829">
    <property type="term" value="C:cytosol"/>
    <property type="evidence" value="ECO:0007669"/>
    <property type="project" value="TreeGrafter"/>
</dbReference>
<dbReference type="Gene3D" id="3.30.910.20">
    <property type="entry name" value="Skp domain"/>
    <property type="match status" value="1"/>
</dbReference>
<dbReference type="OrthoDB" id="7427936at2"/>
<evidence type="ECO:0000313" key="5">
    <source>
        <dbReference type="EMBL" id="MXP41252.1"/>
    </source>
</evidence>
<evidence type="ECO:0000313" key="6">
    <source>
        <dbReference type="Proteomes" id="UP000469159"/>
    </source>
</evidence>
<name>A0A6I4UQU7_9SPHN</name>
<dbReference type="PANTHER" id="PTHR35089:SF1">
    <property type="entry name" value="CHAPERONE PROTEIN SKP"/>
    <property type="match status" value="1"/>
</dbReference>
<evidence type="ECO:0000256" key="3">
    <source>
        <dbReference type="SAM" id="MobiDB-lite"/>
    </source>
</evidence>
<keyword evidence="2 4" id="KW-0732">Signal</keyword>
<keyword evidence="6" id="KW-1185">Reference proteome</keyword>
<feature type="signal peptide" evidence="4">
    <location>
        <begin position="1"/>
        <end position="25"/>
    </location>
</feature>
<reference evidence="5 6" key="1">
    <citation type="submission" date="2019-12" db="EMBL/GenBank/DDBJ databases">
        <title>Genomic-based taxomic classification of the family Erythrobacteraceae.</title>
        <authorList>
            <person name="Xu L."/>
        </authorList>
    </citation>
    <scope>NUCLEOTIDE SEQUENCE [LARGE SCALE GENOMIC DNA]</scope>
    <source>
        <strain evidence="5 6">MCCC 1K02066</strain>
    </source>
</reference>
<dbReference type="InterPro" id="IPR005632">
    <property type="entry name" value="Chaperone_Skp"/>
</dbReference>
<organism evidence="5 6">
    <name type="scientific">Croceibacterium soli</name>
    <dbReference type="NCBI Taxonomy" id="1739690"/>
    <lineage>
        <taxon>Bacteria</taxon>
        <taxon>Pseudomonadati</taxon>
        <taxon>Pseudomonadota</taxon>
        <taxon>Alphaproteobacteria</taxon>
        <taxon>Sphingomonadales</taxon>
        <taxon>Erythrobacteraceae</taxon>
        <taxon>Croceibacterium</taxon>
    </lineage>
</organism>
<protein>
    <submittedName>
        <fullName evidence="5">OmpH family outer membrane protein</fullName>
    </submittedName>
</protein>
<dbReference type="SUPFAM" id="SSF111384">
    <property type="entry name" value="OmpH-like"/>
    <property type="match status" value="1"/>
</dbReference>
<dbReference type="GO" id="GO:0050821">
    <property type="term" value="P:protein stabilization"/>
    <property type="evidence" value="ECO:0007669"/>
    <property type="project" value="TreeGrafter"/>
</dbReference>
<gene>
    <name evidence="5" type="ORF">GRI75_06295</name>
</gene>
<proteinExistence type="inferred from homology"/>
<dbReference type="Proteomes" id="UP000469159">
    <property type="component" value="Unassembled WGS sequence"/>
</dbReference>
<dbReference type="EMBL" id="WTYK01000003">
    <property type="protein sequence ID" value="MXP41252.1"/>
    <property type="molecule type" value="Genomic_DNA"/>
</dbReference>
<evidence type="ECO:0000256" key="1">
    <source>
        <dbReference type="ARBA" id="ARBA00009091"/>
    </source>
</evidence>
<dbReference type="GO" id="GO:0051082">
    <property type="term" value="F:unfolded protein binding"/>
    <property type="evidence" value="ECO:0007669"/>
    <property type="project" value="InterPro"/>
</dbReference>
<feature type="compositionally biased region" description="Low complexity" evidence="3">
    <location>
        <begin position="202"/>
        <end position="227"/>
    </location>
</feature>
<dbReference type="AlphaFoldDB" id="A0A6I4UQU7"/>
<dbReference type="Pfam" id="PF03938">
    <property type="entry name" value="OmpH"/>
    <property type="match status" value="1"/>
</dbReference>
<evidence type="ECO:0000256" key="4">
    <source>
        <dbReference type="SAM" id="SignalP"/>
    </source>
</evidence>
<dbReference type="SMART" id="SM00935">
    <property type="entry name" value="OmpH"/>
    <property type="match status" value="1"/>
</dbReference>
<comment type="similarity">
    <text evidence="1">Belongs to the Skp family.</text>
</comment>
<feature type="chain" id="PRO_5026045497" evidence="4">
    <location>
        <begin position="26"/>
        <end position="227"/>
    </location>
</feature>
<dbReference type="PANTHER" id="PTHR35089">
    <property type="entry name" value="CHAPERONE PROTEIN SKP"/>
    <property type="match status" value="1"/>
</dbReference>
<feature type="region of interest" description="Disordered" evidence="3">
    <location>
        <begin position="199"/>
        <end position="227"/>
    </location>
</feature>
<dbReference type="RefSeq" id="WP_160746115.1">
    <property type="nucleotide sequence ID" value="NZ_WTYK01000003.1"/>
</dbReference>
<comment type="caution">
    <text evidence="5">The sequence shown here is derived from an EMBL/GenBank/DDBJ whole genome shotgun (WGS) entry which is preliminary data.</text>
</comment>
<sequence>MKIILKPAFAAGIAFASLTAPVVMAPASAQTVKGIAVVNVPAVVANSNAFRTAQTQRPTTYKAQIDQANTRRQAIAAQLQPLYTQFQTAQQAQNPNQQTLQQTASQIQQIEAAGQRELQQILAPVQLSQAYVEEQINDQLVTAIQNAARKQNVTMVISPDSVLYADNSYNMNQAVLDELNTLIPSAQLVPPAGWLPREMREQQQAQQQAEGQAQPAQQPAAAPVQGR</sequence>
<evidence type="ECO:0000256" key="2">
    <source>
        <dbReference type="ARBA" id="ARBA00022729"/>
    </source>
</evidence>